<evidence type="ECO:0000313" key="1">
    <source>
        <dbReference type="EMBL" id="KAA1252616.1"/>
    </source>
</evidence>
<evidence type="ECO:0000313" key="2">
    <source>
        <dbReference type="Proteomes" id="UP000323225"/>
    </source>
</evidence>
<comment type="caution">
    <text evidence="1">The sequence shown here is derived from an EMBL/GenBank/DDBJ whole genome shotgun (WGS) entry which is preliminary data.</text>
</comment>
<dbReference type="AlphaFoldDB" id="A0A5B1BW81"/>
<name>A0A5B1BW81_VIBCL</name>
<accession>A0A5B1BW81</accession>
<sequence>MKSLIETKDLCASIRERKDVLYTSVHRDFLEFLQLVDSSNPSTQTHYTGLDEWSKPIYERIRGEMYKHGFISGDVEGNKQKPLGQFWFGVYSILSKITYSPNLNSEVADHHSSAKERNDALMIELNYIKTALGI</sequence>
<proteinExistence type="predicted"/>
<dbReference type="EMBL" id="VUAA01000051">
    <property type="protein sequence ID" value="KAA1252616.1"/>
    <property type="molecule type" value="Genomic_DNA"/>
</dbReference>
<organism evidence="1 2">
    <name type="scientific">Vibrio cholerae</name>
    <dbReference type="NCBI Taxonomy" id="666"/>
    <lineage>
        <taxon>Bacteria</taxon>
        <taxon>Pseudomonadati</taxon>
        <taxon>Pseudomonadota</taxon>
        <taxon>Gammaproteobacteria</taxon>
        <taxon>Vibrionales</taxon>
        <taxon>Vibrionaceae</taxon>
        <taxon>Vibrio</taxon>
    </lineage>
</organism>
<dbReference type="Proteomes" id="UP000323225">
    <property type="component" value="Unassembled WGS sequence"/>
</dbReference>
<protein>
    <submittedName>
        <fullName evidence="1">Uncharacterized protein</fullName>
    </submittedName>
</protein>
<gene>
    <name evidence="1" type="ORF">F0M16_21980</name>
</gene>
<reference evidence="1 2" key="1">
    <citation type="submission" date="2019-09" db="EMBL/GenBank/DDBJ databases">
        <authorList>
            <person name="Kritzky A."/>
            <person name="Schelkanova E.Y."/>
            <person name="Alkhova Z.V."/>
            <person name="Smirnova N.I."/>
        </authorList>
    </citation>
    <scope>NUCLEOTIDE SEQUENCE [LARGE SCALE GENOMIC DNA]</scope>
    <source>
        <strain evidence="1 2">M1526</strain>
    </source>
</reference>